<proteinExistence type="predicted"/>
<dbReference type="AlphaFoldDB" id="A0A974DZU6"/>
<organism evidence="2 3">
    <name type="scientific">Xenopus laevis</name>
    <name type="common">African clawed frog</name>
    <dbReference type="NCBI Taxonomy" id="8355"/>
    <lineage>
        <taxon>Eukaryota</taxon>
        <taxon>Metazoa</taxon>
        <taxon>Chordata</taxon>
        <taxon>Craniata</taxon>
        <taxon>Vertebrata</taxon>
        <taxon>Euteleostomi</taxon>
        <taxon>Amphibia</taxon>
        <taxon>Batrachia</taxon>
        <taxon>Anura</taxon>
        <taxon>Pipoidea</taxon>
        <taxon>Pipidae</taxon>
        <taxon>Xenopodinae</taxon>
        <taxon>Xenopus</taxon>
        <taxon>Xenopus</taxon>
    </lineage>
</organism>
<feature type="compositionally biased region" description="Basic residues" evidence="1">
    <location>
        <begin position="1"/>
        <end position="12"/>
    </location>
</feature>
<sequence>MTKHFKNGHRRKGESTQESDFVGKENVFQELPQQTVRKWTEKWLRGGGRSDSVNRVKENREVTWGGERK</sequence>
<dbReference type="Proteomes" id="UP000694892">
    <property type="component" value="Chromosome 1L"/>
</dbReference>
<dbReference type="EMBL" id="CM004466">
    <property type="protein sequence ID" value="OCU00778.1"/>
    <property type="molecule type" value="Genomic_DNA"/>
</dbReference>
<evidence type="ECO:0000313" key="2">
    <source>
        <dbReference type="EMBL" id="OCU00778.1"/>
    </source>
</evidence>
<feature type="region of interest" description="Disordered" evidence="1">
    <location>
        <begin position="47"/>
        <end position="69"/>
    </location>
</feature>
<reference evidence="3" key="1">
    <citation type="journal article" date="2016" name="Nature">
        <title>Genome evolution in the allotetraploid frog Xenopus laevis.</title>
        <authorList>
            <person name="Session A.M."/>
            <person name="Uno Y."/>
            <person name="Kwon T."/>
            <person name="Chapman J.A."/>
            <person name="Toyoda A."/>
            <person name="Takahashi S."/>
            <person name="Fukui A."/>
            <person name="Hikosaka A."/>
            <person name="Suzuki A."/>
            <person name="Kondo M."/>
            <person name="van Heeringen S.J."/>
            <person name="Quigley I."/>
            <person name="Heinz S."/>
            <person name="Ogino H."/>
            <person name="Ochi H."/>
            <person name="Hellsten U."/>
            <person name="Lyons J.B."/>
            <person name="Simakov O."/>
            <person name="Putnam N."/>
            <person name="Stites J."/>
            <person name="Kuroki Y."/>
            <person name="Tanaka T."/>
            <person name="Michiue T."/>
            <person name="Watanabe M."/>
            <person name="Bogdanovic O."/>
            <person name="Lister R."/>
            <person name="Georgiou G."/>
            <person name="Paranjpe S.S."/>
            <person name="van Kruijsbergen I."/>
            <person name="Shu S."/>
            <person name="Carlson J."/>
            <person name="Kinoshita T."/>
            <person name="Ohta Y."/>
            <person name="Mawaribuchi S."/>
            <person name="Jenkins J."/>
            <person name="Grimwood J."/>
            <person name="Schmutz J."/>
            <person name="Mitros T."/>
            <person name="Mozaffari S.V."/>
            <person name="Suzuki Y."/>
            <person name="Haramoto Y."/>
            <person name="Yamamoto T.S."/>
            <person name="Takagi C."/>
            <person name="Heald R."/>
            <person name="Miller K."/>
            <person name="Haudenschild C."/>
            <person name="Kitzman J."/>
            <person name="Nakayama T."/>
            <person name="Izutsu Y."/>
            <person name="Robert J."/>
            <person name="Fortriede J."/>
            <person name="Burns K."/>
            <person name="Lotay V."/>
            <person name="Karimi K."/>
            <person name="Yasuoka Y."/>
            <person name="Dichmann D.S."/>
            <person name="Flajnik M.F."/>
            <person name="Houston D.W."/>
            <person name="Shendure J."/>
            <person name="DuPasquier L."/>
            <person name="Vize P.D."/>
            <person name="Zorn A.M."/>
            <person name="Ito M."/>
            <person name="Marcotte E.M."/>
            <person name="Wallingford J.B."/>
            <person name="Ito Y."/>
            <person name="Asashima M."/>
            <person name="Ueno N."/>
            <person name="Matsuda Y."/>
            <person name="Veenstra G.J."/>
            <person name="Fujiyama A."/>
            <person name="Harland R.M."/>
            <person name="Taira M."/>
            <person name="Rokhsar D.S."/>
        </authorList>
    </citation>
    <scope>NUCLEOTIDE SEQUENCE [LARGE SCALE GENOMIC DNA]</scope>
    <source>
        <strain evidence="3">J</strain>
    </source>
</reference>
<gene>
    <name evidence="2" type="ORF">XELAEV_18006557mg</name>
</gene>
<feature type="region of interest" description="Disordered" evidence="1">
    <location>
        <begin position="1"/>
        <end position="27"/>
    </location>
</feature>
<accession>A0A974DZU6</accession>
<feature type="compositionally biased region" description="Basic and acidic residues" evidence="1">
    <location>
        <begin position="52"/>
        <end position="69"/>
    </location>
</feature>
<name>A0A974DZU6_XENLA</name>
<evidence type="ECO:0000313" key="3">
    <source>
        <dbReference type="Proteomes" id="UP000694892"/>
    </source>
</evidence>
<protein>
    <submittedName>
        <fullName evidence="2">Uncharacterized protein</fullName>
    </submittedName>
</protein>
<evidence type="ECO:0000256" key="1">
    <source>
        <dbReference type="SAM" id="MobiDB-lite"/>
    </source>
</evidence>